<sequence length="389" mass="43990">MFPPELGFDGSWAGATCKVFEGEETEHPLFFHLRRSVPSKYLYLFYGALFKSNIEDGSYKLVSDYVNSDRRGVDFELISGLKGTALINIVINHEAIESGTVDEKSTEIKTKITYDDASSWSYITPPPFDLERNEFICKGEEKLLEDCSLNFKGPTERRSIEIKSSCDSGKGLLFGVGNVGKYSDRDPSNLALYFSNDGGVSWRVVAKVFTDKKIKVYDLVYSSSGASRKFIVLENEYSVPDRERNIRNLYTIGFSYGDDDSEFWNSKTVFGGVQYNDKHGTLFTLLSVSILGGAWFVYNRGIKRNGGFSRLNNFAGQNVESSSRPIEENNTDKVVNCIIRVFFSTYQLFQRSVSTVFKELLPNRRSSSQDDVDQPFLGNQMDSERLVTF</sequence>
<dbReference type="PANTHER" id="PTHR12106:SF27">
    <property type="entry name" value="SORTILIN-RELATED RECEPTOR"/>
    <property type="match status" value="1"/>
</dbReference>
<gene>
    <name evidence="3" type="ordered locus">PAS_chr3_0327</name>
</gene>
<feature type="domain" description="Sortilin N-terminal" evidence="2">
    <location>
        <begin position="24"/>
        <end position="207"/>
    </location>
</feature>
<dbReference type="SUPFAM" id="SSF110296">
    <property type="entry name" value="Oligoxyloglucan reducing end-specific cellobiohydrolase"/>
    <property type="match status" value="1"/>
</dbReference>
<dbReference type="OrthoDB" id="443634at2759"/>
<dbReference type="GO" id="GO:0006895">
    <property type="term" value="P:Golgi to endosome transport"/>
    <property type="evidence" value="ECO:0007669"/>
    <property type="project" value="TreeGrafter"/>
</dbReference>
<name>C4R479_KOMPG</name>
<proteinExistence type="predicted"/>
<dbReference type="Proteomes" id="UP000000314">
    <property type="component" value="Chromosome 3"/>
</dbReference>
<dbReference type="GO" id="GO:0005794">
    <property type="term" value="C:Golgi apparatus"/>
    <property type="evidence" value="ECO:0007669"/>
    <property type="project" value="TreeGrafter"/>
</dbReference>
<dbReference type="HOGENOM" id="CLU_710014_0_0_1"/>
<dbReference type="GO" id="GO:0006623">
    <property type="term" value="P:protein targeting to vacuole"/>
    <property type="evidence" value="ECO:0007669"/>
    <property type="project" value="TreeGrafter"/>
</dbReference>
<keyword evidence="1" id="KW-0677">Repeat</keyword>
<dbReference type="GO" id="GO:0005829">
    <property type="term" value="C:cytosol"/>
    <property type="evidence" value="ECO:0007669"/>
    <property type="project" value="GOC"/>
</dbReference>
<dbReference type="AlphaFoldDB" id="C4R479"/>
<dbReference type="Pfam" id="PF15902">
    <property type="entry name" value="Sortilin-Vps10"/>
    <property type="match status" value="1"/>
</dbReference>
<dbReference type="InParanoid" id="C4R479"/>
<dbReference type="RefSeq" id="XP_002492544.1">
    <property type="nucleotide sequence ID" value="XM_002492499.1"/>
</dbReference>
<evidence type="ECO:0000313" key="3">
    <source>
        <dbReference type="EMBL" id="CAY70365.1"/>
    </source>
</evidence>
<dbReference type="InterPro" id="IPR050310">
    <property type="entry name" value="VPS10-sortilin"/>
</dbReference>
<dbReference type="GO" id="GO:0006896">
    <property type="term" value="P:Golgi to vacuole transport"/>
    <property type="evidence" value="ECO:0007669"/>
    <property type="project" value="TreeGrafter"/>
</dbReference>
<dbReference type="eggNOG" id="KOG3511">
    <property type="taxonomic scope" value="Eukaryota"/>
</dbReference>
<dbReference type="KEGG" id="ppa:PAS_chr3_0327"/>
<organism evidence="3 4">
    <name type="scientific">Komagataella phaffii (strain GS115 / ATCC 20864)</name>
    <name type="common">Yeast</name>
    <name type="synonym">Pichia pastoris</name>
    <dbReference type="NCBI Taxonomy" id="644223"/>
    <lineage>
        <taxon>Eukaryota</taxon>
        <taxon>Fungi</taxon>
        <taxon>Dikarya</taxon>
        <taxon>Ascomycota</taxon>
        <taxon>Saccharomycotina</taxon>
        <taxon>Pichiomycetes</taxon>
        <taxon>Pichiales</taxon>
        <taxon>Pichiaceae</taxon>
        <taxon>Komagataella</taxon>
    </lineage>
</organism>
<protein>
    <submittedName>
        <fullName evidence="3">Membrane glycoprotein with strong similarity to Vth2p and Pep1p/Vps10p, may be involved in</fullName>
    </submittedName>
</protein>
<evidence type="ECO:0000313" key="4">
    <source>
        <dbReference type="Proteomes" id="UP000000314"/>
    </source>
</evidence>
<evidence type="ECO:0000259" key="2">
    <source>
        <dbReference type="Pfam" id="PF15902"/>
    </source>
</evidence>
<dbReference type="STRING" id="644223.C4R479"/>
<dbReference type="GO" id="GO:0016020">
    <property type="term" value="C:membrane"/>
    <property type="evidence" value="ECO:0007669"/>
    <property type="project" value="TreeGrafter"/>
</dbReference>
<keyword evidence="4" id="KW-1185">Reference proteome</keyword>
<dbReference type="InterPro" id="IPR031778">
    <property type="entry name" value="Sortilin_N"/>
</dbReference>
<dbReference type="GeneID" id="8199460"/>
<reference evidence="3 4" key="1">
    <citation type="journal article" date="2009" name="Nat. Biotechnol.">
        <title>Genome sequence of the recombinant protein production host Pichia pastoris.</title>
        <authorList>
            <person name="De Schutter K."/>
            <person name="Lin Y.C."/>
            <person name="Tiels P."/>
            <person name="Van Hecke A."/>
            <person name="Glinka S."/>
            <person name="Weber-Lehmann J."/>
            <person name="Rouze P."/>
            <person name="Van de Peer Y."/>
            <person name="Callewaert N."/>
        </authorList>
    </citation>
    <scope>NUCLEOTIDE SEQUENCE [LARGE SCALE GENOMIC DNA]</scope>
    <source>
        <strain evidence="4">GS115 / ATCC 20864</strain>
    </source>
</reference>
<dbReference type="PANTHER" id="PTHR12106">
    <property type="entry name" value="SORTILIN RELATED"/>
    <property type="match status" value="1"/>
</dbReference>
<evidence type="ECO:0000256" key="1">
    <source>
        <dbReference type="ARBA" id="ARBA00022737"/>
    </source>
</evidence>
<dbReference type="EMBL" id="FN392321">
    <property type="protein sequence ID" value="CAY70365.1"/>
    <property type="molecule type" value="Genomic_DNA"/>
</dbReference>
<accession>C4R479</accession>